<gene>
    <name evidence="1" type="ORF">NYO99_07060</name>
</gene>
<accession>A0ACC6C8K6</accession>
<organism evidence="1 2">
    <name type="scientific">Roseateles hydrophilus</name>
    <dbReference type="NCBI Taxonomy" id="2975054"/>
    <lineage>
        <taxon>Bacteria</taxon>
        <taxon>Pseudomonadati</taxon>
        <taxon>Pseudomonadota</taxon>
        <taxon>Betaproteobacteria</taxon>
        <taxon>Burkholderiales</taxon>
        <taxon>Sphaerotilaceae</taxon>
        <taxon>Roseateles</taxon>
    </lineage>
</organism>
<dbReference type="Proteomes" id="UP001076464">
    <property type="component" value="Unassembled WGS sequence"/>
</dbReference>
<dbReference type="EMBL" id="JAPPUY010000001">
    <property type="protein sequence ID" value="MCY4744730.1"/>
    <property type="molecule type" value="Genomic_DNA"/>
</dbReference>
<protein>
    <submittedName>
        <fullName evidence="1">Class I SAM-dependent methyltransferase</fullName>
    </submittedName>
</protein>
<proteinExistence type="predicted"/>
<keyword evidence="1" id="KW-0808">Transferase</keyword>
<reference evidence="1" key="1">
    <citation type="submission" date="2022-08" db="EMBL/GenBank/DDBJ databases">
        <title>Genome sequencing of Pelomonas sp. UHG3.</title>
        <authorList>
            <person name="So Y."/>
        </authorList>
    </citation>
    <scope>NUCLEOTIDE SEQUENCE</scope>
    <source>
        <strain evidence="1">UHG3</strain>
    </source>
</reference>
<evidence type="ECO:0000313" key="1">
    <source>
        <dbReference type="EMBL" id="MCY4744730.1"/>
    </source>
</evidence>
<comment type="caution">
    <text evidence="1">The sequence shown here is derived from an EMBL/GenBank/DDBJ whole genome shotgun (WGS) entry which is preliminary data.</text>
</comment>
<keyword evidence="1" id="KW-0489">Methyltransferase</keyword>
<sequence>MLELLMTVLLVAILGVCLRVLHKVQHMHKMTYVLATESSETHREVLSLYAQLQSLAALERRLSLADPLPPLRGWAGSPDFLLQVALEVGRSRPYCVLECSSGVSTLVVARSLQQVGHGHVYSLEHEPRFAEQTRSLLRQHGLTDWATVIDAPLEVGEDGRTWYRVSALPQTVRDVALLVIDGPPASVGPLARYPALPRLRERLAPGFALLLDDAGREDEGEVVRRWCSEWPALQLQQLPAEKGLVRLVRAG</sequence>
<keyword evidence="2" id="KW-1185">Reference proteome</keyword>
<name>A0ACC6C8K6_9BURK</name>
<evidence type="ECO:0000313" key="2">
    <source>
        <dbReference type="Proteomes" id="UP001076464"/>
    </source>
</evidence>